<proteinExistence type="predicted"/>
<dbReference type="EMBL" id="CM037021">
    <property type="protein sequence ID" value="KAH7668435.1"/>
    <property type="molecule type" value="Genomic_DNA"/>
</dbReference>
<accession>A0ACB7V4K8</accession>
<sequence length="232" mass="26410">MAQLEISHASTTTKNTNQHNCNPSTTTTTCRRFVGVRQRPSGRWVAEIKDSSQHVRLWLGTFDSPEDAARAYDDAARALRGDNARTNFSPTTNFSGDHAISLLRSKLSKNIMQHDTISTLHHQHHQYFMPGETRVSDQFTFASIFHHESRNFHRFFVDENEVQPSFVVPDSVEINGHEHFGLMRKKRSGDDDDFISGINNINDDDDNNNNSKRFKVSSSVIVPPSFSVFNEE</sequence>
<protein>
    <submittedName>
        <fullName evidence="1">AP2/ERF transcription factor ERF/PTI6 protein</fullName>
    </submittedName>
</protein>
<name>A0ACB7V4K8_DIOAL</name>
<reference evidence="2" key="1">
    <citation type="journal article" date="2022" name="Nat. Commun.">
        <title>Chromosome evolution and the genetic basis of agronomically important traits in greater yam.</title>
        <authorList>
            <person name="Bredeson J.V."/>
            <person name="Lyons J.B."/>
            <person name="Oniyinde I.O."/>
            <person name="Okereke N.R."/>
            <person name="Kolade O."/>
            <person name="Nnabue I."/>
            <person name="Nwadili C.O."/>
            <person name="Hribova E."/>
            <person name="Parker M."/>
            <person name="Nwogha J."/>
            <person name="Shu S."/>
            <person name="Carlson J."/>
            <person name="Kariba R."/>
            <person name="Muthemba S."/>
            <person name="Knop K."/>
            <person name="Barton G.J."/>
            <person name="Sherwood A.V."/>
            <person name="Lopez-Montes A."/>
            <person name="Asiedu R."/>
            <person name="Jamnadass R."/>
            <person name="Muchugi A."/>
            <person name="Goodstein D."/>
            <person name="Egesi C.N."/>
            <person name="Featherston J."/>
            <person name="Asfaw A."/>
            <person name="Simpson G.G."/>
            <person name="Dolezel J."/>
            <person name="Hendre P.S."/>
            <person name="Van Deynze A."/>
            <person name="Kumar P.L."/>
            <person name="Obidiegwu J.E."/>
            <person name="Bhattacharjee R."/>
            <person name="Rokhsar D.S."/>
        </authorList>
    </citation>
    <scope>NUCLEOTIDE SEQUENCE [LARGE SCALE GENOMIC DNA]</scope>
    <source>
        <strain evidence="2">cv. TDa95/00328</strain>
    </source>
</reference>
<keyword evidence="2" id="KW-1185">Reference proteome</keyword>
<evidence type="ECO:0000313" key="2">
    <source>
        <dbReference type="Proteomes" id="UP000827976"/>
    </source>
</evidence>
<organism evidence="1 2">
    <name type="scientific">Dioscorea alata</name>
    <name type="common">Purple yam</name>
    <dbReference type="NCBI Taxonomy" id="55571"/>
    <lineage>
        <taxon>Eukaryota</taxon>
        <taxon>Viridiplantae</taxon>
        <taxon>Streptophyta</taxon>
        <taxon>Embryophyta</taxon>
        <taxon>Tracheophyta</taxon>
        <taxon>Spermatophyta</taxon>
        <taxon>Magnoliopsida</taxon>
        <taxon>Liliopsida</taxon>
        <taxon>Dioscoreales</taxon>
        <taxon>Dioscoreaceae</taxon>
        <taxon>Dioscorea</taxon>
    </lineage>
</organism>
<comment type="caution">
    <text evidence="1">The sequence shown here is derived from an EMBL/GenBank/DDBJ whole genome shotgun (WGS) entry which is preliminary data.</text>
</comment>
<dbReference type="Proteomes" id="UP000827976">
    <property type="component" value="Chromosome 11"/>
</dbReference>
<gene>
    <name evidence="1" type="ORF">IHE45_11G010900</name>
</gene>
<evidence type="ECO:0000313" key="1">
    <source>
        <dbReference type="EMBL" id="KAH7668435.1"/>
    </source>
</evidence>